<name>A0ABP7RU69_9ACTN</name>
<keyword evidence="1" id="KW-0812">Transmembrane</keyword>
<organism evidence="2 3">
    <name type="scientific">Streptomyces plumbiresistens</name>
    <dbReference type="NCBI Taxonomy" id="511811"/>
    <lineage>
        <taxon>Bacteria</taxon>
        <taxon>Bacillati</taxon>
        <taxon>Actinomycetota</taxon>
        <taxon>Actinomycetes</taxon>
        <taxon>Kitasatosporales</taxon>
        <taxon>Streptomycetaceae</taxon>
        <taxon>Streptomyces</taxon>
    </lineage>
</organism>
<keyword evidence="3" id="KW-1185">Reference proteome</keyword>
<evidence type="ECO:0000313" key="2">
    <source>
        <dbReference type="EMBL" id="GAA4002217.1"/>
    </source>
</evidence>
<accession>A0ABP7RU69</accession>
<protein>
    <submittedName>
        <fullName evidence="2">Uncharacterized protein</fullName>
    </submittedName>
</protein>
<dbReference type="EMBL" id="BAAAZX010000013">
    <property type="protein sequence ID" value="GAA4002217.1"/>
    <property type="molecule type" value="Genomic_DNA"/>
</dbReference>
<feature type="transmembrane region" description="Helical" evidence="1">
    <location>
        <begin position="46"/>
        <end position="67"/>
    </location>
</feature>
<evidence type="ECO:0000256" key="1">
    <source>
        <dbReference type="SAM" id="Phobius"/>
    </source>
</evidence>
<proteinExistence type="predicted"/>
<gene>
    <name evidence="2" type="ORF">GCM10022232_46200</name>
</gene>
<comment type="caution">
    <text evidence="2">The sequence shown here is derived from an EMBL/GenBank/DDBJ whole genome shotgun (WGS) entry which is preliminary data.</text>
</comment>
<keyword evidence="1" id="KW-1133">Transmembrane helix</keyword>
<sequence>MNAPSSEPRSGTRYLWLLVAALFSLVVALVAGILKTSTGAAFAEAVLYGGTAFATSMGLCLLVLSAAGQL</sequence>
<reference evidence="3" key="1">
    <citation type="journal article" date="2019" name="Int. J. Syst. Evol. Microbiol.">
        <title>The Global Catalogue of Microorganisms (GCM) 10K type strain sequencing project: providing services to taxonomists for standard genome sequencing and annotation.</title>
        <authorList>
            <consortium name="The Broad Institute Genomics Platform"/>
            <consortium name="The Broad Institute Genome Sequencing Center for Infectious Disease"/>
            <person name="Wu L."/>
            <person name="Ma J."/>
        </authorList>
    </citation>
    <scope>NUCLEOTIDE SEQUENCE [LARGE SCALE GENOMIC DNA]</scope>
    <source>
        <strain evidence="3">JCM 16924</strain>
    </source>
</reference>
<keyword evidence="1" id="KW-0472">Membrane</keyword>
<dbReference type="Proteomes" id="UP001500456">
    <property type="component" value="Unassembled WGS sequence"/>
</dbReference>
<feature type="transmembrane region" description="Helical" evidence="1">
    <location>
        <begin position="14"/>
        <end position="34"/>
    </location>
</feature>
<evidence type="ECO:0000313" key="3">
    <source>
        <dbReference type="Proteomes" id="UP001500456"/>
    </source>
</evidence>